<gene>
    <name evidence="2" type="ORF">V7S43_001651</name>
</gene>
<protein>
    <recommendedName>
        <fullName evidence="4">Chorein N-terminal domain-containing protein</fullName>
    </recommendedName>
</protein>
<comment type="caution">
    <text evidence="2">The sequence shown here is derived from an EMBL/GenBank/DDBJ whole genome shotgun (WGS) entry which is preliminary data.</text>
</comment>
<keyword evidence="3" id="KW-1185">Reference proteome</keyword>
<name>A0ABD3G5W5_9STRA</name>
<evidence type="ECO:0000256" key="1">
    <source>
        <dbReference type="SAM" id="SignalP"/>
    </source>
</evidence>
<organism evidence="2 3">
    <name type="scientific">Phytophthora oleae</name>
    <dbReference type="NCBI Taxonomy" id="2107226"/>
    <lineage>
        <taxon>Eukaryota</taxon>
        <taxon>Sar</taxon>
        <taxon>Stramenopiles</taxon>
        <taxon>Oomycota</taxon>
        <taxon>Peronosporomycetes</taxon>
        <taxon>Peronosporales</taxon>
        <taxon>Peronosporaceae</taxon>
        <taxon>Phytophthora</taxon>
    </lineage>
</organism>
<dbReference type="AlphaFoldDB" id="A0ABD3G5W5"/>
<evidence type="ECO:0000313" key="2">
    <source>
        <dbReference type="EMBL" id="KAL3673966.1"/>
    </source>
</evidence>
<dbReference type="EMBL" id="JBIMZQ010000002">
    <property type="protein sequence ID" value="KAL3673966.1"/>
    <property type="molecule type" value="Genomic_DNA"/>
</dbReference>
<proteinExistence type="predicted"/>
<keyword evidence="1" id="KW-0732">Signal</keyword>
<accession>A0ABD3G5W5</accession>
<evidence type="ECO:0000313" key="3">
    <source>
        <dbReference type="Proteomes" id="UP001632037"/>
    </source>
</evidence>
<feature type="signal peptide" evidence="1">
    <location>
        <begin position="1"/>
        <end position="15"/>
    </location>
</feature>
<dbReference type="Proteomes" id="UP001632037">
    <property type="component" value="Unassembled WGS sequence"/>
</dbReference>
<reference evidence="2 3" key="1">
    <citation type="submission" date="2024-09" db="EMBL/GenBank/DDBJ databases">
        <title>Genome sequencing and assembly of Phytophthora oleae, isolate VK10A, causative agent of rot of olive drupes.</title>
        <authorList>
            <person name="Conti Taguali S."/>
            <person name="Riolo M."/>
            <person name="La Spada F."/>
            <person name="Cacciola S.O."/>
            <person name="Dionisio G."/>
        </authorList>
    </citation>
    <scope>NUCLEOTIDE SEQUENCE [LARGE SCALE GENOMIC DNA]</scope>
    <source>
        <strain evidence="2 3">VK10A</strain>
    </source>
</reference>
<evidence type="ECO:0008006" key="4">
    <source>
        <dbReference type="Google" id="ProtNLM"/>
    </source>
</evidence>
<feature type="chain" id="PRO_5044776740" description="Chorein N-terminal domain-containing protein" evidence="1">
    <location>
        <begin position="16"/>
        <end position="584"/>
    </location>
</feature>
<sequence length="584" mass="66041">MLQHAVALLLQRLLGKFVTFDSSMLQLSLWQGDLSFQDLQLRLSYGDGAIENLSVKIPWRALWTQPVQIKAQGIRISLHQTPKQPETELELENVATAIDSSRDDRTYLSKLVSHIIANVQIELSDVQIRYDCDPSSLAPQPGSGIVEIGHVSLINTNAEWELEFTPQSSSAVESRKLLKTEGVAAYIEYPDKLSRTGQEDELASPKMLRKYLFHEWCSTVKASLYYHSVNAAFPDVELDVDIGCDPGKISEKCEICAAHNSSSNERFVLQPNQPRVHFGPEHIDVLYAILIEVKAPYDEYDRLATLTQQQASRPDGFLMVLSYAKQWLLTDCLDAIVGETFTLAADNDDDDDDEFEDAITPPSLSVRAELQHGTGIFFSARASEEELDKGTQWVWIIGHTLGVVKQSCVEDEIQLSVQSLRMYEIAERSESYSIIDHASEVRDDGSLVTPIVRISCVVPAYQSRLVGHQPALDVQLGSIMMFIKDETLVMWMTLFAPVYLWWNQWNLSHPSKLVTYDEEQIAPIAHLGIKVEKICFVFALHDRFCFGVELKDMVVETSEPDRELVRSDFRTSVYMKLWLSTTSR</sequence>